<dbReference type="InterPro" id="IPR013097">
    <property type="entry name" value="Dabb"/>
</dbReference>
<comment type="subunit">
    <text evidence="1">Homodimer.</text>
</comment>
<dbReference type="Proteomes" id="UP001157418">
    <property type="component" value="Unassembled WGS sequence"/>
</dbReference>
<dbReference type="PROSITE" id="PS51502">
    <property type="entry name" value="S_R_A_B_BARREL"/>
    <property type="match status" value="2"/>
</dbReference>
<comment type="caution">
    <text evidence="3">The sequence shown here is derived from an EMBL/GenBank/DDBJ whole genome shotgun (WGS) entry which is preliminary data.</text>
</comment>
<gene>
    <name evidence="3" type="ORF">LVIROSA_LOCUS12431</name>
</gene>
<reference evidence="3 4" key="1">
    <citation type="submission" date="2022-01" db="EMBL/GenBank/DDBJ databases">
        <authorList>
            <person name="Xiong W."/>
            <person name="Schranz E."/>
        </authorList>
    </citation>
    <scope>NUCLEOTIDE SEQUENCE [LARGE SCALE GENOMIC DNA]</scope>
</reference>
<evidence type="ECO:0000313" key="3">
    <source>
        <dbReference type="EMBL" id="CAH1425281.1"/>
    </source>
</evidence>
<dbReference type="AlphaFoldDB" id="A0AAU9MI42"/>
<evidence type="ECO:0000256" key="1">
    <source>
        <dbReference type="ARBA" id="ARBA00011738"/>
    </source>
</evidence>
<dbReference type="Pfam" id="PF07876">
    <property type="entry name" value="Dabb"/>
    <property type="match status" value="2"/>
</dbReference>
<feature type="domain" description="Stress-response A/B barrel" evidence="2">
    <location>
        <begin position="8"/>
        <end position="105"/>
    </location>
</feature>
<dbReference type="Gene3D" id="3.30.70.100">
    <property type="match status" value="2"/>
</dbReference>
<evidence type="ECO:0000259" key="2">
    <source>
        <dbReference type="PROSITE" id="PS51502"/>
    </source>
</evidence>
<dbReference type="PANTHER" id="PTHR33178:SF3">
    <property type="entry name" value="STRESS-RESPONSE A_B BARREL DOMAIN-CONTAINING PROTEIN UP3"/>
    <property type="match status" value="1"/>
</dbReference>
<dbReference type="EMBL" id="CAKMRJ010002223">
    <property type="protein sequence ID" value="CAH1425281.1"/>
    <property type="molecule type" value="Genomic_DNA"/>
</dbReference>
<dbReference type="PANTHER" id="PTHR33178">
    <property type="match status" value="1"/>
</dbReference>
<sequence>MSTQDQIIEHIVLFNVKPDVDPTKVAAMIDGLNRMASLDLSIHVSAGELLSRSRSDSDSLTFSHIMHTRFTSNDNLQVYYTHPEHLRMVSENIHPIIDDIMIVDWISNNISHEAPKPGSVMRVTLLKLKEDLLENEKSKFFEMMEGIKNQFKAIEQVSFGENFHAMAKGYSISSIVVFSGFSYLEAFDSDAGIVNSIKEKVKDSVETELVVDYMIPLPKVSDD</sequence>
<dbReference type="InterPro" id="IPR011008">
    <property type="entry name" value="Dimeric_a/b-barrel"/>
</dbReference>
<accession>A0AAU9MI42</accession>
<keyword evidence="4" id="KW-1185">Reference proteome</keyword>
<dbReference type="SMART" id="SM00886">
    <property type="entry name" value="Dabb"/>
    <property type="match status" value="2"/>
</dbReference>
<feature type="domain" description="Stress-response A/B barrel" evidence="2">
    <location>
        <begin position="120"/>
        <end position="213"/>
    </location>
</feature>
<dbReference type="SUPFAM" id="SSF54909">
    <property type="entry name" value="Dimeric alpha+beta barrel"/>
    <property type="match status" value="2"/>
</dbReference>
<evidence type="ECO:0000313" key="4">
    <source>
        <dbReference type="Proteomes" id="UP001157418"/>
    </source>
</evidence>
<dbReference type="InterPro" id="IPR044662">
    <property type="entry name" value="HS1/DABB1-like"/>
</dbReference>
<name>A0AAU9MI42_9ASTR</name>
<protein>
    <recommendedName>
        <fullName evidence="2">Stress-response A/B barrel domain-containing protein</fullName>
    </recommendedName>
</protein>
<organism evidence="3 4">
    <name type="scientific">Lactuca virosa</name>
    <dbReference type="NCBI Taxonomy" id="75947"/>
    <lineage>
        <taxon>Eukaryota</taxon>
        <taxon>Viridiplantae</taxon>
        <taxon>Streptophyta</taxon>
        <taxon>Embryophyta</taxon>
        <taxon>Tracheophyta</taxon>
        <taxon>Spermatophyta</taxon>
        <taxon>Magnoliopsida</taxon>
        <taxon>eudicotyledons</taxon>
        <taxon>Gunneridae</taxon>
        <taxon>Pentapetalae</taxon>
        <taxon>asterids</taxon>
        <taxon>campanulids</taxon>
        <taxon>Asterales</taxon>
        <taxon>Asteraceae</taxon>
        <taxon>Cichorioideae</taxon>
        <taxon>Cichorieae</taxon>
        <taxon>Lactucinae</taxon>
        <taxon>Lactuca</taxon>
    </lineage>
</organism>
<proteinExistence type="predicted"/>